<feature type="modified residue" description="N6-(pyridoxal phosphate)lysine" evidence="5 6">
    <location>
        <position position="36"/>
    </location>
</feature>
<evidence type="ECO:0000256" key="2">
    <source>
        <dbReference type="ARBA" id="ARBA00001933"/>
    </source>
</evidence>
<evidence type="ECO:0000256" key="1">
    <source>
        <dbReference type="ARBA" id="ARBA00000316"/>
    </source>
</evidence>
<evidence type="ECO:0000256" key="5">
    <source>
        <dbReference type="HAMAP-Rule" id="MF_01201"/>
    </source>
</evidence>
<dbReference type="InterPro" id="IPR011079">
    <property type="entry name" value="Ala_racemase_C"/>
</dbReference>
<dbReference type="EMBL" id="SLXT01000011">
    <property type="protein sequence ID" value="TCP64164.1"/>
    <property type="molecule type" value="Genomic_DNA"/>
</dbReference>
<dbReference type="FunFam" id="2.40.37.10:FF:000006">
    <property type="entry name" value="Alanine racemase"/>
    <property type="match status" value="1"/>
</dbReference>
<dbReference type="PROSITE" id="PS00395">
    <property type="entry name" value="ALANINE_RACEMASE"/>
    <property type="match status" value="1"/>
</dbReference>
<dbReference type="GO" id="GO:0009252">
    <property type="term" value="P:peptidoglycan biosynthetic process"/>
    <property type="evidence" value="ECO:0007669"/>
    <property type="project" value="TreeGrafter"/>
</dbReference>
<comment type="function">
    <text evidence="5">Catalyzes the interconversion of L-alanine and D-alanine. May also act on other amino acids.</text>
</comment>
<dbReference type="FunFam" id="3.20.20.10:FF:000002">
    <property type="entry name" value="Alanine racemase"/>
    <property type="match status" value="1"/>
</dbReference>
<dbReference type="InterPro" id="IPR001608">
    <property type="entry name" value="Ala_racemase_N"/>
</dbReference>
<evidence type="ECO:0000313" key="9">
    <source>
        <dbReference type="EMBL" id="TCP64164.1"/>
    </source>
</evidence>
<keyword evidence="3 5" id="KW-0663">Pyridoxal phosphate</keyword>
<comment type="catalytic activity">
    <reaction evidence="1 5">
        <text>L-alanine = D-alanine</text>
        <dbReference type="Rhea" id="RHEA:20249"/>
        <dbReference type="ChEBI" id="CHEBI:57416"/>
        <dbReference type="ChEBI" id="CHEBI:57972"/>
        <dbReference type="EC" id="5.1.1.1"/>
    </reaction>
</comment>
<organism evidence="9 10">
    <name type="scientific">Heliophilum fasciatum</name>
    <dbReference type="NCBI Taxonomy" id="35700"/>
    <lineage>
        <taxon>Bacteria</taxon>
        <taxon>Bacillati</taxon>
        <taxon>Bacillota</taxon>
        <taxon>Clostridia</taxon>
        <taxon>Eubacteriales</taxon>
        <taxon>Heliobacteriaceae</taxon>
        <taxon>Heliophilum</taxon>
    </lineage>
</organism>
<dbReference type="NCBIfam" id="TIGR00492">
    <property type="entry name" value="alr"/>
    <property type="match status" value="1"/>
</dbReference>
<evidence type="ECO:0000256" key="3">
    <source>
        <dbReference type="ARBA" id="ARBA00022898"/>
    </source>
</evidence>
<dbReference type="GO" id="GO:0030170">
    <property type="term" value="F:pyridoxal phosphate binding"/>
    <property type="evidence" value="ECO:0007669"/>
    <property type="project" value="UniProtKB-UniRule"/>
</dbReference>
<dbReference type="SMART" id="SM01005">
    <property type="entry name" value="Ala_racemase_C"/>
    <property type="match status" value="1"/>
</dbReference>
<dbReference type="AlphaFoldDB" id="A0A4R2RMD5"/>
<evidence type="ECO:0000256" key="4">
    <source>
        <dbReference type="ARBA" id="ARBA00023235"/>
    </source>
</evidence>
<dbReference type="PANTHER" id="PTHR30511">
    <property type="entry name" value="ALANINE RACEMASE"/>
    <property type="match status" value="1"/>
</dbReference>
<dbReference type="InterPro" id="IPR020622">
    <property type="entry name" value="Ala_racemase_pyridoxalP-BS"/>
</dbReference>
<accession>A0A4R2RMD5</accession>
<dbReference type="InterPro" id="IPR009006">
    <property type="entry name" value="Ala_racemase/Decarboxylase_C"/>
</dbReference>
<dbReference type="Gene3D" id="2.40.37.10">
    <property type="entry name" value="Lyase, Ornithine Decarboxylase, Chain A, domain 1"/>
    <property type="match status" value="1"/>
</dbReference>
<comment type="similarity">
    <text evidence="5">Belongs to the alanine racemase family.</text>
</comment>
<keyword evidence="4 5" id="KW-0413">Isomerase</keyword>
<gene>
    <name evidence="9" type="ORF">EDD73_11116</name>
</gene>
<dbReference type="HAMAP" id="MF_01201">
    <property type="entry name" value="Ala_racemase"/>
    <property type="match status" value="1"/>
</dbReference>
<dbReference type="SUPFAM" id="SSF50621">
    <property type="entry name" value="Alanine racemase C-terminal domain-like"/>
    <property type="match status" value="1"/>
</dbReference>
<dbReference type="PRINTS" id="PR00992">
    <property type="entry name" value="ALARACEMASE"/>
</dbReference>
<protein>
    <recommendedName>
        <fullName evidence="5">Alanine racemase</fullName>
        <ecNumber evidence="5">5.1.1.1</ecNumber>
    </recommendedName>
</protein>
<dbReference type="Gene3D" id="3.20.20.10">
    <property type="entry name" value="Alanine racemase"/>
    <property type="match status" value="1"/>
</dbReference>
<dbReference type="GO" id="GO:0008784">
    <property type="term" value="F:alanine racemase activity"/>
    <property type="evidence" value="ECO:0007669"/>
    <property type="project" value="UniProtKB-UniRule"/>
</dbReference>
<dbReference type="InterPro" id="IPR029066">
    <property type="entry name" value="PLP-binding_barrel"/>
</dbReference>
<evidence type="ECO:0000256" key="7">
    <source>
        <dbReference type="PIRSR" id="PIRSR600821-52"/>
    </source>
</evidence>
<dbReference type="EC" id="5.1.1.1" evidence="5"/>
<dbReference type="Pfam" id="PF01168">
    <property type="entry name" value="Ala_racemase_N"/>
    <property type="match status" value="1"/>
</dbReference>
<dbReference type="GO" id="GO:0030632">
    <property type="term" value="P:D-alanine biosynthetic process"/>
    <property type="evidence" value="ECO:0007669"/>
    <property type="project" value="UniProtKB-UniRule"/>
</dbReference>
<feature type="active site" description="Proton acceptor; specific for D-alanine" evidence="5">
    <location>
        <position position="36"/>
    </location>
</feature>
<comment type="caution">
    <text evidence="9">The sequence shown here is derived from an EMBL/GenBank/DDBJ whole genome shotgun (WGS) entry which is preliminary data.</text>
</comment>
<reference evidence="9 10" key="1">
    <citation type="submission" date="2019-03" db="EMBL/GenBank/DDBJ databases">
        <title>Genomic Encyclopedia of Type Strains, Phase IV (KMG-IV): sequencing the most valuable type-strain genomes for metagenomic binning, comparative biology and taxonomic classification.</title>
        <authorList>
            <person name="Goeker M."/>
        </authorList>
    </citation>
    <scope>NUCLEOTIDE SEQUENCE [LARGE SCALE GENOMIC DNA]</scope>
    <source>
        <strain evidence="9 10">DSM 11170</strain>
    </source>
</reference>
<dbReference type="GO" id="GO:0005829">
    <property type="term" value="C:cytosol"/>
    <property type="evidence" value="ECO:0007669"/>
    <property type="project" value="TreeGrafter"/>
</dbReference>
<dbReference type="OrthoDB" id="9813814at2"/>
<name>A0A4R2RMD5_9FIRM</name>
<dbReference type="Proteomes" id="UP000294813">
    <property type="component" value="Unassembled WGS sequence"/>
</dbReference>
<comment type="pathway">
    <text evidence="5">Amino-acid biosynthesis; D-alanine biosynthesis; D-alanine from L-alanine: step 1/1.</text>
</comment>
<dbReference type="InterPro" id="IPR000821">
    <property type="entry name" value="Ala_racemase"/>
</dbReference>
<dbReference type="CDD" id="cd00430">
    <property type="entry name" value="PLPDE_III_AR"/>
    <property type="match status" value="1"/>
</dbReference>
<dbReference type="RefSeq" id="WP_131919160.1">
    <property type="nucleotide sequence ID" value="NZ_JAOQNU010000011.1"/>
</dbReference>
<evidence type="ECO:0000313" key="10">
    <source>
        <dbReference type="Proteomes" id="UP000294813"/>
    </source>
</evidence>
<sequence>MERPVWADVDLAAIAANVRNICQHVQPSTQVMAVVKANGYGHGAVPVAKAALDAGATYLGVALLSEVEELRGAGITAPILILGYTPPELAGAALATGAALTVFDLPTATAYSEAAQAAGKTLTVHLKVDTGMGRIGVLPEEAGDLAAAIARLPGLDLEGIFSHFAASDSRDKSYAHAQWAAFQQVLAAVAKRGIRVPIRHIANSAAILEMPETHLDMVRAGIILYGLQPSDEVTFPFPLAPAMELKARIAHLKTVPAGTAISYGCTFRTARESVIATLPIGYADGWIRLMSNCAHVLVRGRRVPLVGRVCMDQCMIDVTDVPAVSVGDEAVLFGRQGGEFLSVDEVARHAGTINYETVCLVSYRVPRHYHGAGKSMP</sequence>
<feature type="active site" description="Proton acceptor; specific for L-alanine" evidence="5">
    <location>
        <position position="263"/>
    </location>
</feature>
<comment type="cofactor">
    <cofactor evidence="2 5 6">
        <name>pyridoxal 5'-phosphate</name>
        <dbReference type="ChEBI" id="CHEBI:597326"/>
    </cofactor>
</comment>
<keyword evidence="10" id="KW-1185">Reference proteome</keyword>
<proteinExistence type="inferred from homology"/>
<feature type="domain" description="Alanine racemase C-terminal" evidence="8">
    <location>
        <begin position="242"/>
        <end position="370"/>
    </location>
</feature>
<dbReference type="Pfam" id="PF00842">
    <property type="entry name" value="Ala_racemase_C"/>
    <property type="match status" value="1"/>
</dbReference>
<dbReference type="UniPathway" id="UPA00042">
    <property type="reaction ID" value="UER00497"/>
</dbReference>
<dbReference type="SUPFAM" id="SSF51419">
    <property type="entry name" value="PLP-binding barrel"/>
    <property type="match status" value="1"/>
</dbReference>
<evidence type="ECO:0000256" key="6">
    <source>
        <dbReference type="PIRSR" id="PIRSR600821-50"/>
    </source>
</evidence>
<dbReference type="PANTHER" id="PTHR30511:SF0">
    <property type="entry name" value="ALANINE RACEMASE, CATABOLIC-RELATED"/>
    <property type="match status" value="1"/>
</dbReference>
<feature type="binding site" evidence="5 7">
    <location>
        <position position="134"/>
    </location>
    <ligand>
        <name>substrate</name>
    </ligand>
</feature>
<feature type="binding site" evidence="5 7">
    <location>
        <position position="311"/>
    </location>
    <ligand>
        <name>substrate</name>
    </ligand>
</feature>
<evidence type="ECO:0000259" key="8">
    <source>
        <dbReference type="SMART" id="SM01005"/>
    </source>
</evidence>